<accession>A0A9F7R2V4</accession>
<dbReference type="RefSeq" id="XP_053532327.1">
    <property type="nucleotide sequence ID" value="XM_053676352.1"/>
</dbReference>
<dbReference type="InterPro" id="IPR044925">
    <property type="entry name" value="His-Me_finger_sf"/>
</dbReference>
<keyword evidence="2" id="KW-0732">Signal</keyword>
<name>A0A9F7R2V4_ICTPU</name>
<keyword evidence="5" id="KW-1185">Reference proteome</keyword>
<reference evidence="6" key="2">
    <citation type="submission" date="2025-08" db="UniProtKB">
        <authorList>
            <consortium name="RefSeq"/>
        </authorList>
    </citation>
    <scope>IDENTIFICATION</scope>
    <source>
        <tissue evidence="6">Blood</tissue>
    </source>
</reference>
<keyword evidence="6" id="KW-0540">Nuclease</keyword>
<evidence type="ECO:0000313" key="5">
    <source>
        <dbReference type="Proteomes" id="UP000221080"/>
    </source>
</evidence>
<dbReference type="InterPro" id="IPR039015">
    <property type="entry name" value="ENDOD1"/>
</dbReference>
<dbReference type="GO" id="GO:0016787">
    <property type="term" value="F:hydrolase activity"/>
    <property type="evidence" value="ECO:0007669"/>
    <property type="project" value="InterPro"/>
</dbReference>
<dbReference type="SMART" id="SM00892">
    <property type="entry name" value="Endonuclease_NS"/>
    <property type="match status" value="1"/>
</dbReference>
<dbReference type="OrthoDB" id="69221at2759"/>
<dbReference type="Proteomes" id="UP000221080">
    <property type="component" value="Chromosome 26"/>
</dbReference>
<dbReference type="PANTHER" id="PTHR21472">
    <property type="entry name" value="ENDONUCLEASE DOMAIN-CONTAINING 1 PROTEIN ENDOD1"/>
    <property type="match status" value="1"/>
</dbReference>
<dbReference type="GO" id="GO:0046872">
    <property type="term" value="F:metal ion binding"/>
    <property type="evidence" value="ECO:0007669"/>
    <property type="project" value="InterPro"/>
</dbReference>
<dbReference type="Pfam" id="PF01223">
    <property type="entry name" value="Endonuclease_NS"/>
    <property type="match status" value="1"/>
</dbReference>
<sequence length="380" mass="43294">MKLLNVVLLLLPLSLCLAEVVDDFTESCPQFFANPYHVVSPPTGFTGDRFRKICQTLNNKAEFATLYDTENRIPVYSAYRFTGLMKCKRRMGNWYIEPQLESGTLGPNMATESAVRKQGVNIVNQAVNGDYKYSGYDKGHLAPVFHATSQNCADATFTLTNAAPQAAMFNRNTWMRTEKSMNDTLTKSCLNVGLRAFVVTGVVPGPDTLKNEGRVRIPSHFWMAFCCLDSNNIPRRSGAFYGKKDDSVKEKDESVKEKDESEKEKDESVKEKDESVKEKYESVKEKDESVKEKDESEKEKDDSVKEKDEFVVYPRSVKNMETELTQLYKIHVNNIPDFRFTLFAGECYTETEPMEKQLVVKASKRKKGTKDCKPNKCRKL</sequence>
<dbReference type="SMART" id="SM00477">
    <property type="entry name" value="NUC"/>
    <property type="match status" value="1"/>
</dbReference>
<proteinExistence type="predicted"/>
<keyword evidence="6" id="KW-0378">Hydrolase</keyword>
<dbReference type="PANTHER" id="PTHR21472:SF30">
    <property type="entry name" value="ENDONUCLEASE DOMAIN-CONTAINING 1 PROTEIN-RELATED"/>
    <property type="match status" value="1"/>
</dbReference>
<dbReference type="KEGG" id="ipu:128629233"/>
<dbReference type="SUPFAM" id="SSF54060">
    <property type="entry name" value="His-Me finger endonucleases"/>
    <property type="match status" value="1"/>
</dbReference>
<evidence type="ECO:0000256" key="2">
    <source>
        <dbReference type="SAM" id="SignalP"/>
    </source>
</evidence>
<organism evidence="5 6">
    <name type="scientific">Ictalurus punctatus</name>
    <name type="common">Channel catfish</name>
    <name type="synonym">Silurus punctatus</name>
    <dbReference type="NCBI Taxonomy" id="7998"/>
    <lineage>
        <taxon>Eukaryota</taxon>
        <taxon>Metazoa</taxon>
        <taxon>Chordata</taxon>
        <taxon>Craniata</taxon>
        <taxon>Vertebrata</taxon>
        <taxon>Euteleostomi</taxon>
        <taxon>Actinopterygii</taxon>
        <taxon>Neopterygii</taxon>
        <taxon>Teleostei</taxon>
        <taxon>Ostariophysi</taxon>
        <taxon>Siluriformes</taxon>
        <taxon>Ictaluridae</taxon>
        <taxon>Ictalurus</taxon>
    </lineage>
</organism>
<feature type="signal peptide" evidence="2">
    <location>
        <begin position="1"/>
        <end position="18"/>
    </location>
</feature>
<evidence type="ECO:0000256" key="1">
    <source>
        <dbReference type="SAM" id="MobiDB-lite"/>
    </source>
</evidence>
<dbReference type="InterPro" id="IPR044929">
    <property type="entry name" value="DNA/RNA_non-sp_Endonuclease_sf"/>
</dbReference>
<feature type="domain" description="DNA/RNA non-specific endonuclease/pyrophosphatase/phosphodiesterase" evidence="4">
    <location>
        <begin position="59"/>
        <end position="289"/>
    </location>
</feature>
<dbReference type="Gene3D" id="3.40.570.10">
    <property type="entry name" value="Extracellular Endonuclease, subunit A"/>
    <property type="match status" value="1"/>
</dbReference>
<keyword evidence="6" id="KW-0255">Endonuclease</keyword>
<feature type="chain" id="PRO_5039949774" evidence="2">
    <location>
        <begin position="19"/>
        <end position="380"/>
    </location>
</feature>
<protein>
    <submittedName>
        <fullName evidence="6">Endonuclease domain-containing 1 protein</fullName>
    </submittedName>
</protein>
<evidence type="ECO:0000259" key="4">
    <source>
        <dbReference type="SMART" id="SM00892"/>
    </source>
</evidence>
<feature type="domain" description="ENPP1-3/EXOG-like endonuclease/phosphodiesterase" evidence="3">
    <location>
        <begin position="60"/>
        <end position="261"/>
    </location>
</feature>
<feature type="region of interest" description="Disordered" evidence="1">
    <location>
        <begin position="239"/>
        <end position="305"/>
    </location>
</feature>
<dbReference type="InterPro" id="IPR020821">
    <property type="entry name" value="ENPP1-3/EXOG-like_nuc-like"/>
</dbReference>
<gene>
    <name evidence="6" type="primary">LOC128629233</name>
</gene>
<reference evidence="5" key="1">
    <citation type="journal article" date="2016" name="Nat. Commun.">
        <title>The channel catfish genome sequence provides insights into the evolution of scale formation in teleosts.</title>
        <authorList>
            <person name="Liu Z."/>
            <person name="Liu S."/>
            <person name="Yao J."/>
            <person name="Bao L."/>
            <person name="Zhang J."/>
            <person name="Li Y."/>
            <person name="Jiang C."/>
            <person name="Sun L."/>
            <person name="Wang R."/>
            <person name="Zhang Y."/>
            <person name="Zhou T."/>
            <person name="Zeng Q."/>
            <person name="Fu Q."/>
            <person name="Gao S."/>
            <person name="Li N."/>
            <person name="Koren S."/>
            <person name="Jiang Y."/>
            <person name="Zimin A."/>
            <person name="Xu P."/>
            <person name="Phillippy A.M."/>
            <person name="Geng X."/>
            <person name="Song L."/>
            <person name="Sun F."/>
            <person name="Li C."/>
            <person name="Wang X."/>
            <person name="Chen A."/>
            <person name="Jin Y."/>
            <person name="Yuan Z."/>
            <person name="Yang Y."/>
            <person name="Tan S."/>
            <person name="Peatman E."/>
            <person name="Lu J."/>
            <person name="Qin Z."/>
            <person name="Dunham R."/>
            <person name="Li Z."/>
            <person name="Sonstegard T."/>
            <person name="Feng J."/>
            <person name="Danzmann R.G."/>
            <person name="Schroeder S."/>
            <person name="Scheffler B."/>
            <person name="Duke M.V."/>
            <person name="Ballard L."/>
            <person name="Kucuktas H."/>
            <person name="Kaltenboeck L."/>
            <person name="Liu H."/>
            <person name="Armbruster J."/>
            <person name="Xie Y."/>
            <person name="Kirby M.L."/>
            <person name="Tian Y."/>
            <person name="Flanagan M.E."/>
            <person name="Mu W."/>
            <person name="Waldbieser G.C."/>
        </authorList>
    </citation>
    <scope>NUCLEOTIDE SEQUENCE [LARGE SCALE GENOMIC DNA]</scope>
    <source>
        <strain evidence="5">SDA103</strain>
    </source>
</reference>
<dbReference type="AlphaFoldDB" id="A0A9F7R2V4"/>
<dbReference type="GO" id="GO:0003676">
    <property type="term" value="F:nucleic acid binding"/>
    <property type="evidence" value="ECO:0007669"/>
    <property type="project" value="InterPro"/>
</dbReference>
<dbReference type="GeneID" id="128629233"/>
<dbReference type="GO" id="GO:0004519">
    <property type="term" value="F:endonuclease activity"/>
    <property type="evidence" value="ECO:0007669"/>
    <property type="project" value="UniProtKB-KW"/>
</dbReference>
<evidence type="ECO:0000259" key="3">
    <source>
        <dbReference type="SMART" id="SM00477"/>
    </source>
</evidence>
<evidence type="ECO:0000313" key="6">
    <source>
        <dbReference type="RefSeq" id="XP_053532327.1"/>
    </source>
</evidence>
<feature type="compositionally biased region" description="Basic and acidic residues" evidence="1">
    <location>
        <begin position="242"/>
        <end position="305"/>
    </location>
</feature>
<dbReference type="InterPro" id="IPR001604">
    <property type="entry name" value="Endo_G_ENPP1-like_dom"/>
</dbReference>